<sequence>MAEMIVISQYTDTQFVFCSLVADFAFASYVLAMSHLAHFKLGGYLTSQRNALAPNGSQSQCACTWYPKMIFDKLDLGQVVVVSGINKAVYDQSNNIRNFTRQNQIRPGITQRHNFIFPIFLQNLKLIVLRCWHLSYSMKVLGQNVLKLTWRQFQGREVGEDNRGLASREKLAKGIHSYTGCLNRNEGERKRSLGTSRILGSNECEKLKKAHKLTKLKEPDFNYVDETQRQEVVLRRFCFDFFVDLLTHRVQDPPSIKLSSCLDLALSKTTKACRKSENCREFSVCL</sequence>
<dbReference type="Proteomes" id="UP000887013">
    <property type="component" value="Unassembled WGS sequence"/>
</dbReference>
<evidence type="ECO:0000313" key="1">
    <source>
        <dbReference type="EMBL" id="GFU25022.1"/>
    </source>
</evidence>
<dbReference type="EMBL" id="BMAW01128330">
    <property type="protein sequence ID" value="GFU25022.1"/>
    <property type="molecule type" value="Genomic_DNA"/>
</dbReference>
<protein>
    <submittedName>
        <fullName evidence="1">Uncharacterized protein</fullName>
    </submittedName>
</protein>
<keyword evidence="2" id="KW-1185">Reference proteome</keyword>
<accession>A0A8X6UMH4</accession>
<evidence type="ECO:0000313" key="2">
    <source>
        <dbReference type="Proteomes" id="UP000887013"/>
    </source>
</evidence>
<gene>
    <name evidence="1" type="ORF">NPIL_654751</name>
</gene>
<proteinExistence type="predicted"/>
<organism evidence="1 2">
    <name type="scientific">Nephila pilipes</name>
    <name type="common">Giant wood spider</name>
    <name type="synonym">Nephila maculata</name>
    <dbReference type="NCBI Taxonomy" id="299642"/>
    <lineage>
        <taxon>Eukaryota</taxon>
        <taxon>Metazoa</taxon>
        <taxon>Ecdysozoa</taxon>
        <taxon>Arthropoda</taxon>
        <taxon>Chelicerata</taxon>
        <taxon>Arachnida</taxon>
        <taxon>Araneae</taxon>
        <taxon>Araneomorphae</taxon>
        <taxon>Entelegynae</taxon>
        <taxon>Araneoidea</taxon>
        <taxon>Nephilidae</taxon>
        <taxon>Nephila</taxon>
    </lineage>
</organism>
<reference evidence="1" key="1">
    <citation type="submission" date="2020-08" db="EMBL/GenBank/DDBJ databases">
        <title>Multicomponent nature underlies the extraordinary mechanical properties of spider dragline silk.</title>
        <authorList>
            <person name="Kono N."/>
            <person name="Nakamura H."/>
            <person name="Mori M."/>
            <person name="Yoshida Y."/>
            <person name="Ohtoshi R."/>
            <person name="Malay A.D."/>
            <person name="Moran D.A.P."/>
            <person name="Tomita M."/>
            <person name="Numata K."/>
            <person name="Arakawa K."/>
        </authorList>
    </citation>
    <scope>NUCLEOTIDE SEQUENCE</scope>
</reference>
<dbReference type="AlphaFoldDB" id="A0A8X6UMH4"/>
<name>A0A8X6UMH4_NEPPI</name>
<comment type="caution">
    <text evidence="1">The sequence shown here is derived from an EMBL/GenBank/DDBJ whole genome shotgun (WGS) entry which is preliminary data.</text>
</comment>